<dbReference type="Gene3D" id="1.10.260.40">
    <property type="entry name" value="lambda repressor-like DNA-binding domains"/>
    <property type="match status" value="1"/>
</dbReference>
<proteinExistence type="predicted"/>
<evidence type="ECO:0000259" key="1">
    <source>
        <dbReference type="PROSITE" id="PS50943"/>
    </source>
</evidence>
<dbReference type="InterPro" id="IPR001387">
    <property type="entry name" value="Cro/C1-type_HTH"/>
</dbReference>
<sequence>MLNDSRAMGRRIAAERKKRGLSQKEFGSLVDRSETWVSQVERGVRKIDRMSVLERVAEVLDVPLAELAPDVPVAAVSPEKPEVVSDLALALTSSDALCAVLQRSQDVDVEKMVDSAILAWDYTHSSSYDQLGELLLEVLPDMERAARSTAGKDQKRLFASLAKSYHAAAAVLSKVGETSAAWVAADRAISAAERANDPLLMAEGAFRLTLVFQGARWFELARRTASTAAEALSSVQSKDNPAALSLWGALNLQLAVVAARIDEGDEAYERLQDAQDAAATLGKDRNDYDTEFGPTNVKLHEVAVAVELGDAGRAIRVGESLDASSLSAERQARLLIDLARAHTQRRNLDGAVSCLRRADQIAPQQVRSHALVRAVLADLTQSGFSDSPDLRQLVADLGLPI</sequence>
<reference evidence="2" key="1">
    <citation type="journal article" date="2014" name="Int. J. Syst. Evol. Microbiol.">
        <title>Complete genome sequence of Corynebacterium casei LMG S-19264T (=DSM 44701T), isolated from a smear-ripened cheese.</title>
        <authorList>
            <consortium name="US DOE Joint Genome Institute (JGI-PGF)"/>
            <person name="Walter F."/>
            <person name="Albersmeier A."/>
            <person name="Kalinowski J."/>
            <person name="Ruckert C."/>
        </authorList>
    </citation>
    <scope>NUCLEOTIDE SEQUENCE</scope>
    <source>
        <strain evidence="2">CGMCC 4.5737</strain>
    </source>
</reference>
<dbReference type="InterPro" id="IPR011990">
    <property type="entry name" value="TPR-like_helical_dom_sf"/>
</dbReference>
<dbReference type="SUPFAM" id="SSF47413">
    <property type="entry name" value="lambda repressor-like DNA-binding domains"/>
    <property type="match status" value="1"/>
</dbReference>
<dbReference type="Gene3D" id="1.25.40.10">
    <property type="entry name" value="Tetratricopeptide repeat domain"/>
    <property type="match status" value="1"/>
</dbReference>
<dbReference type="SMART" id="SM00530">
    <property type="entry name" value="HTH_XRE"/>
    <property type="match status" value="1"/>
</dbReference>
<dbReference type="GO" id="GO:0003677">
    <property type="term" value="F:DNA binding"/>
    <property type="evidence" value="ECO:0007669"/>
    <property type="project" value="InterPro"/>
</dbReference>
<dbReference type="CDD" id="cd00093">
    <property type="entry name" value="HTH_XRE"/>
    <property type="match status" value="1"/>
</dbReference>
<dbReference type="EMBL" id="BMMK01000030">
    <property type="protein sequence ID" value="GGM73601.1"/>
    <property type="molecule type" value="Genomic_DNA"/>
</dbReference>
<keyword evidence="3" id="KW-1185">Reference proteome</keyword>
<evidence type="ECO:0000313" key="3">
    <source>
        <dbReference type="Proteomes" id="UP000637578"/>
    </source>
</evidence>
<name>A0A8J3CG29_9PSEU</name>
<accession>A0A8J3CG29</accession>
<dbReference type="Proteomes" id="UP000637578">
    <property type="component" value="Unassembled WGS sequence"/>
</dbReference>
<protein>
    <submittedName>
        <fullName evidence="2">Transcriptional regulator</fullName>
    </submittedName>
</protein>
<gene>
    <name evidence="2" type="ORF">GCM10012275_50400</name>
</gene>
<evidence type="ECO:0000313" key="2">
    <source>
        <dbReference type="EMBL" id="GGM73601.1"/>
    </source>
</evidence>
<reference evidence="2" key="2">
    <citation type="submission" date="2020-09" db="EMBL/GenBank/DDBJ databases">
        <authorList>
            <person name="Sun Q."/>
            <person name="Zhou Y."/>
        </authorList>
    </citation>
    <scope>NUCLEOTIDE SEQUENCE</scope>
    <source>
        <strain evidence="2">CGMCC 4.5737</strain>
    </source>
</reference>
<feature type="domain" description="HTH cro/C1-type" evidence="1">
    <location>
        <begin position="12"/>
        <end position="67"/>
    </location>
</feature>
<comment type="caution">
    <text evidence="2">The sequence shown here is derived from an EMBL/GenBank/DDBJ whole genome shotgun (WGS) entry which is preliminary data.</text>
</comment>
<organism evidence="2 3">
    <name type="scientific">Longimycelium tulufanense</name>
    <dbReference type="NCBI Taxonomy" id="907463"/>
    <lineage>
        <taxon>Bacteria</taxon>
        <taxon>Bacillati</taxon>
        <taxon>Actinomycetota</taxon>
        <taxon>Actinomycetes</taxon>
        <taxon>Pseudonocardiales</taxon>
        <taxon>Pseudonocardiaceae</taxon>
        <taxon>Longimycelium</taxon>
    </lineage>
</organism>
<dbReference type="SUPFAM" id="SSF48452">
    <property type="entry name" value="TPR-like"/>
    <property type="match status" value="1"/>
</dbReference>
<dbReference type="InterPro" id="IPR010982">
    <property type="entry name" value="Lambda_DNA-bd_dom_sf"/>
</dbReference>
<dbReference type="Pfam" id="PF13560">
    <property type="entry name" value="HTH_31"/>
    <property type="match status" value="1"/>
</dbReference>
<dbReference type="PROSITE" id="PS50943">
    <property type="entry name" value="HTH_CROC1"/>
    <property type="match status" value="1"/>
</dbReference>
<dbReference type="AlphaFoldDB" id="A0A8J3CG29"/>